<protein>
    <recommendedName>
        <fullName evidence="3">Winged helix-turn-helix protein</fullName>
    </recommendedName>
</protein>
<dbReference type="RefSeq" id="WP_108174956.1">
    <property type="nucleotide sequence ID" value="NZ_PZZL01000002.1"/>
</dbReference>
<dbReference type="OrthoDB" id="9787207at2"/>
<name>A0A2T4ZGI2_9HYPH</name>
<accession>A0A2T4ZGI2</accession>
<evidence type="ECO:0008006" key="3">
    <source>
        <dbReference type="Google" id="ProtNLM"/>
    </source>
</evidence>
<reference evidence="1 2" key="1">
    <citation type="submission" date="2018-04" db="EMBL/GenBank/DDBJ databases">
        <title>Genomic Encyclopedia of Archaeal and Bacterial Type Strains, Phase II (KMG-II): from individual species to whole genera.</title>
        <authorList>
            <person name="Goeker M."/>
        </authorList>
    </citation>
    <scope>NUCLEOTIDE SEQUENCE [LARGE SCALE GENOMIC DNA]</scope>
    <source>
        <strain evidence="1 2">DSM 25521</strain>
    </source>
</reference>
<gene>
    <name evidence="1" type="ORF">C8P69_102417</name>
</gene>
<evidence type="ECO:0000313" key="1">
    <source>
        <dbReference type="EMBL" id="PTM61032.1"/>
    </source>
</evidence>
<dbReference type="PANTHER" id="PTHR30528">
    <property type="entry name" value="CYTOPLASMIC PROTEIN"/>
    <property type="match status" value="1"/>
</dbReference>
<dbReference type="PANTHER" id="PTHR30528:SF0">
    <property type="entry name" value="CYTOPLASMIC PROTEIN"/>
    <property type="match status" value="1"/>
</dbReference>
<evidence type="ECO:0000313" key="2">
    <source>
        <dbReference type="Proteomes" id="UP000241808"/>
    </source>
</evidence>
<sequence length="409" mass="45191">MPRRSDSLSLRQARRIAIAAQGFDLAGHGEGRGASPAGRRHLKRMAEELGVIQIDSVNVVARAHTLPGFSRLGLYDPADLDALAYGGRRRALFEYWGHEASYLPVALQPLFRWRMERARRGEGIYTGLASFGRERADLIAAVRREIETDGPKAAGELSHDHRGEGGWWGWSEGKRAIEWLFWAGIVTTATRRGAFERIYDLTERVLPRAVVDAPTPDMATAHRELVRRSAIALGIGTERCLRDYYRLGVAETRQAVAELVEAGDLVPVTVEGFRNPAYLAAGARIPRRVEARALLAPFDPLVWQRERTEGLFGARIRLEIYTPAEKRTHGYYVLPFLLGDRLVAKVDLKADRAGSALVVQAAHREEGAGDDVAAPLAEELLLMARWLGLADVQVMPRGDLAAALAREVG</sequence>
<keyword evidence="2" id="KW-1185">Reference proteome</keyword>
<dbReference type="Proteomes" id="UP000241808">
    <property type="component" value="Unassembled WGS sequence"/>
</dbReference>
<proteinExistence type="predicted"/>
<dbReference type="AlphaFoldDB" id="A0A2T4ZGI2"/>
<dbReference type="EMBL" id="PZZL01000002">
    <property type="protein sequence ID" value="PTM61032.1"/>
    <property type="molecule type" value="Genomic_DNA"/>
</dbReference>
<comment type="caution">
    <text evidence="1">The sequence shown here is derived from an EMBL/GenBank/DDBJ whole genome shotgun (WGS) entry which is preliminary data.</text>
</comment>
<dbReference type="Pfam" id="PF06224">
    <property type="entry name" value="AlkZ-like"/>
    <property type="match status" value="1"/>
</dbReference>
<organism evidence="1 2">
    <name type="scientific">Phreatobacter oligotrophus</name>
    <dbReference type="NCBI Taxonomy" id="1122261"/>
    <lineage>
        <taxon>Bacteria</taxon>
        <taxon>Pseudomonadati</taxon>
        <taxon>Pseudomonadota</taxon>
        <taxon>Alphaproteobacteria</taxon>
        <taxon>Hyphomicrobiales</taxon>
        <taxon>Phreatobacteraceae</taxon>
        <taxon>Phreatobacter</taxon>
    </lineage>
</organism>
<dbReference type="InterPro" id="IPR009351">
    <property type="entry name" value="AlkZ-like"/>
</dbReference>